<keyword evidence="1 7" id="KW-0028">Amino-acid biosynthesis</keyword>
<keyword evidence="5 7" id="KW-0067">ATP-binding</keyword>
<evidence type="ECO:0000313" key="10">
    <source>
        <dbReference type="Proteomes" id="UP000287447"/>
    </source>
</evidence>
<dbReference type="GO" id="GO:0008652">
    <property type="term" value="P:amino acid biosynthetic process"/>
    <property type="evidence" value="ECO:0007669"/>
    <property type="project" value="UniProtKB-KW"/>
</dbReference>
<dbReference type="Pfam" id="PF01381">
    <property type="entry name" value="HTH_3"/>
    <property type="match status" value="1"/>
</dbReference>
<keyword evidence="3 7" id="KW-0547">Nucleotide-binding</keyword>
<dbReference type="Proteomes" id="UP000287447">
    <property type="component" value="Unassembled WGS sequence"/>
</dbReference>
<comment type="catalytic activity">
    <reaction evidence="7">
        <text>shikimate + ATP = 3-phosphoshikimate + ADP + H(+)</text>
        <dbReference type="Rhea" id="RHEA:13121"/>
        <dbReference type="ChEBI" id="CHEBI:15378"/>
        <dbReference type="ChEBI" id="CHEBI:30616"/>
        <dbReference type="ChEBI" id="CHEBI:36208"/>
        <dbReference type="ChEBI" id="CHEBI:145989"/>
        <dbReference type="ChEBI" id="CHEBI:456216"/>
        <dbReference type="EC" id="2.7.1.71"/>
    </reaction>
</comment>
<feature type="binding site" evidence="7">
    <location>
        <position position="257"/>
    </location>
    <ligand>
        <name>substrate</name>
    </ligand>
</feature>
<dbReference type="InterPro" id="IPR010982">
    <property type="entry name" value="Lambda_DNA-bd_dom_sf"/>
</dbReference>
<gene>
    <name evidence="7" type="primary">aroK</name>
    <name evidence="9" type="ORF">EOI86_07575</name>
</gene>
<evidence type="ECO:0000313" key="9">
    <source>
        <dbReference type="EMBL" id="RVU39106.1"/>
    </source>
</evidence>
<dbReference type="EMBL" id="SADE01000001">
    <property type="protein sequence ID" value="RVU39106.1"/>
    <property type="molecule type" value="Genomic_DNA"/>
</dbReference>
<dbReference type="OrthoDB" id="9800332at2"/>
<evidence type="ECO:0000256" key="6">
    <source>
        <dbReference type="ARBA" id="ARBA00023141"/>
    </source>
</evidence>
<dbReference type="GO" id="GO:0005829">
    <property type="term" value="C:cytosol"/>
    <property type="evidence" value="ECO:0007669"/>
    <property type="project" value="TreeGrafter"/>
</dbReference>
<feature type="binding site" evidence="7">
    <location>
        <position position="199"/>
    </location>
    <ligand>
        <name>substrate</name>
    </ligand>
</feature>
<keyword evidence="7" id="KW-0460">Magnesium</keyword>
<dbReference type="GO" id="GO:0009073">
    <property type="term" value="P:aromatic amino acid family biosynthetic process"/>
    <property type="evidence" value="ECO:0007669"/>
    <property type="project" value="UniProtKB-KW"/>
</dbReference>
<comment type="function">
    <text evidence="7">Catalyzes the specific phosphorylation of the 3-hydroxyl group of shikimic acid using ATP as a cosubstrate.</text>
</comment>
<keyword evidence="6 7" id="KW-0057">Aromatic amino acid biosynthesis</keyword>
<reference evidence="10" key="1">
    <citation type="submission" date="2019-01" db="EMBL/GenBank/DDBJ databases">
        <title>Gri0909 isolated from a small marine red alga.</title>
        <authorList>
            <person name="Kim J."/>
            <person name="Jeong S.E."/>
            <person name="Jeon C.O."/>
        </authorList>
    </citation>
    <scope>NUCLEOTIDE SEQUENCE [LARGE SCALE GENOMIC DNA]</scope>
    <source>
        <strain evidence="10">Gri0909</strain>
    </source>
</reference>
<dbReference type="PANTHER" id="PTHR21087:SF16">
    <property type="entry name" value="SHIKIMATE KINASE 1, CHLOROPLASTIC"/>
    <property type="match status" value="1"/>
</dbReference>
<dbReference type="GO" id="GO:0005524">
    <property type="term" value="F:ATP binding"/>
    <property type="evidence" value="ECO:0007669"/>
    <property type="project" value="UniProtKB-UniRule"/>
</dbReference>
<organism evidence="9 10">
    <name type="scientific">Hwanghaeella grinnelliae</name>
    <dbReference type="NCBI Taxonomy" id="2500179"/>
    <lineage>
        <taxon>Bacteria</taxon>
        <taxon>Pseudomonadati</taxon>
        <taxon>Pseudomonadota</taxon>
        <taxon>Alphaproteobacteria</taxon>
        <taxon>Rhodospirillales</taxon>
        <taxon>Rhodospirillaceae</taxon>
        <taxon>Hwanghaeella</taxon>
    </lineage>
</organism>
<dbReference type="Gene3D" id="1.10.260.40">
    <property type="entry name" value="lambda repressor-like DNA-binding domains"/>
    <property type="match status" value="1"/>
</dbReference>
<dbReference type="InterPro" id="IPR031322">
    <property type="entry name" value="Shikimate/glucono_kinase"/>
</dbReference>
<dbReference type="EC" id="2.7.1.71" evidence="7"/>
<accession>A0A437QXF6</accession>
<evidence type="ECO:0000256" key="3">
    <source>
        <dbReference type="ARBA" id="ARBA00022741"/>
    </source>
</evidence>
<dbReference type="GO" id="GO:0003677">
    <property type="term" value="F:DNA binding"/>
    <property type="evidence" value="ECO:0007669"/>
    <property type="project" value="InterPro"/>
</dbReference>
<evidence type="ECO:0000256" key="2">
    <source>
        <dbReference type="ARBA" id="ARBA00022679"/>
    </source>
</evidence>
<name>A0A437QXF6_9PROT</name>
<dbReference type="PANTHER" id="PTHR21087">
    <property type="entry name" value="SHIKIMATE KINASE"/>
    <property type="match status" value="1"/>
</dbReference>
<sequence>MKNEEDTALVEYLTRLGERVRAERAKRGMTRRILARDSGVSERYLAQLEGGTGNPSIALLRQVSMAMDVPLAALVAGEAEATEPVASLIPLLERASAEELDAIRRAALKIMRPAGEDMKARRISLIGLRGGGKSTLGRMLAEEMGVPFVELNRVIEQEYGGSIGEILALNGQPAFRRYERRCLEAVIRDHEGVVLSTAGGIVSEPSTFAYLLDHSHAVWVQATPEEHMSRVVAQGDLRPMAQNREAMDDLKAILAAREADYRRADAVLDTSGKAVEESRKDLSSLVREILGSEKALA</sequence>
<dbReference type="UniPathway" id="UPA00053">
    <property type="reaction ID" value="UER00088"/>
</dbReference>
<dbReference type="SUPFAM" id="SSF47413">
    <property type="entry name" value="lambda repressor-like DNA-binding domains"/>
    <property type="match status" value="1"/>
</dbReference>
<dbReference type="Gene3D" id="3.40.50.300">
    <property type="entry name" value="P-loop containing nucleotide triphosphate hydrolases"/>
    <property type="match status" value="1"/>
</dbReference>
<dbReference type="InterPro" id="IPR000623">
    <property type="entry name" value="Shikimate_kinase/TSH1"/>
</dbReference>
<keyword evidence="7" id="KW-0963">Cytoplasm</keyword>
<protein>
    <recommendedName>
        <fullName evidence="7">Shikimate kinase</fullName>
        <shortName evidence="7">SK</shortName>
        <ecNumber evidence="7">2.7.1.71</ecNumber>
    </recommendedName>
</protein>
<keyword evidence="7" id="KW-0479">Metal-binding</keyword>
<feature type="domain" description="HTH cro/C1-type" evidence="8">
    <location>
        <begin position="20"/>
        <end position="74"/>
    </location>
</feature>
<keyword evidence="4 7" id="KW-0418">Kinase</keyword>
<dbReference type="PROSITE" id="PS50943">
    <property type="entry name" value="HTH_CROC1"/>
    <property type="match status" value="1"/>
</dbReference>
<feature type="binding site" evidence="7">
    <location>
        <begin position="130"/>
        <end position="135"/>
    </location>
    <ligand>
        <name>ATP</name>
        <dbReference type="ChEBI" id="CHEBI:30616"/>
    </ligand>
</feature>
<dbReference type="GO" id="GO:0009423">
    <property type="term" value="P:chorismate biosynthetic process"/>
    <property type="evidence" value="ECO:0007669"/>
    <property type="project" value="UniProtKB-UniRule"/>
</dbReference>
<dbReference type="SUPFAM" id="SSF52540">
    <property type="entry name" value="P-loop containing nucleoside triphosphate hydrolases"/>
    <property type="match status" value="1"/>
</dbReference>
<dbReference type="RefSeq" id="WP_127764478.1">
    <property type="nucleotide sequence ID" value="NZ_SADE01000001.1"/>
</dbReference>
<proteinExistence type="inferred from homology"/>
<comment type="cofactor">
    <cofactor evidence="7">
        <name>Mg(2+)</name>
        <dbReference type="ChEBI" id="CHEBI:18420"/>
    </cofactor>
    <text evidence="7">Binds 1 Mg(2+) ion per subunit.</text>
</comment>
<evidence type="ECO:0000256" key="5">
    <source>
        <dbReference type="ARBA" id="ARBA00022840"/>
    </source>
</evidence>
<evidence type="ECO:0000259" key="8">
    <source>
        <dbReference type="PROSITE" id="PS50943"/>
    </source>
</evidence>
<dbReference type="Pfam" id="PF01202">
    <property type="entry name" value="SKI"/>
    <property type="match status" value="1"/>
</dbReference>
<comment type="subunit">
    <text evidence="7">Monomer.</text>
</comment>
<feature type="binding site" evidence="7">
    <location>
        <position position="134"/>
    </location>
    <ligand>
        <name>Mg(2+)</name>
        <dbReference type="ChEBI" id="CHEBI:18420"/>
    </ligand>
</feature>
<comment type="caution">
    <text evidence="9">The sequence shown here is derived from an EMBL/GenBank/DDBJ whole genome shotgun (WGS) entry which is preliminary data.</text>
</comment>
<dbReference type="InterPro" id="IPR027417">
    <property type="entry name" value="P-loop_NTPase"/>
</dbReference>
<comment type="caution">
    <text evidence="7">Lacks conserved residue(s) required for the propagation of feature annotation.</text>
</comment>
<keyword evidence="2 7" id="KW-0808">Transferase</keyword>
<dbReference type="NCBIfam" id="NF006015">
    <property type="entry name" value="PRK08154.1"/>
    <property type="match status" value="1"/>
</dbReference>
<comment type="similarity">
    <text evidence="7">Belongs to the shikimate kinase family.</text>
</comment>
<dbReference type="InterPro" id="IPR001387">
    <property type="entry name" value="Cro/C1-type_HTH"/>
</dbReference>
<evidence type="ECO:0000256" key="7">
    <source>
        <dbReference type="HAMAP-Rule" id="MF_00109"/>
    </source>
</evidence>
<dbReference type="PRINTS" id="PR01100">
    <property type="entry name" value="SHIKIMTKNASE"/>
</dbReference>
<dbReference type="HAMAP" id="MF_00109">
    <property type="entry name" value="Shikimate_kinase"/>
    <property type="match status" value="1"/>
</dbReference>
<dbReference type="SMART" id="SM00530">
    <property type="entry name" value="HTH_XRE"/>
    <property type="match status" value="1"/>
</dbReference>
<dbReference type="GO" id="GO:0004765">
    <property type="term" value="F:shikimate kinase activity"/>
    <property type="evidence" value="ECO:0007669"/>
    <property type="project" value="UniProtKB-UniRule"/>
</dbReference>
<dbReference type="CDD" id="cd00464">
    <property type="entry name" value="SK"/>
    <property type="match status" value="1"/>
</dbReference>
<comment type="pathway">
    <text evidence="7">Metabolic intermediate biosynthesis; chorismate biosynthesis; chorismate from D-erythrose 4-phosphate and phosphoenolpyruvate: step 5/7.</text>
</comment>
<evidence type="ECO:0000256" key="1">
    <source>
        <dbReference type="ARBA" id="ARBA00022605"/>
    </source>
</evidence>
<dbReference type="CDD" id="cd00093">
    <property type="entry name" value="HTH_XRE"/>
    <property type="match status" value="1"/>
</dbReference>
<comment type="subcellular location">
    <subcellularLocation>
        <location evidence="7">Cytoplasm</location>
    </subcellularLocation>
</comment>
<dbReference type="GO" id="GO:0000287">
    <property type="term" value="F:magnesium ion binding"/>
    <property type="evidence" value="ECO:0007669"/>
    <property type="project" value="UniProtKB-UniRule"/>
</dbReference>
<keyword evidence="10" id="KW-1185">Reference proteome</keyword>
<dbReference type="AlphaFoldDB" id="A0A437QXF6"/>
<evidence type="ECO:0000256" key="4">
    <source>
        <dbReference type="ARBA" id="ARBA00022777"/>
    </source>
</evidence>
<feature type="binding site" evidence="7">
    <location>
        <position position="238"/>
    </location>
    <ligand>
        <name>ATP</name>
        <dbReference type="ChEBI" id="CHEBI:30616"/>
    </ligand>
</feature>
<feature type="binding site" evidence="7">
    <location>
        <position position="176"/>
    </location>
    <ligand>
        <name>substrate</name>
    </ligand>
</feature>